<reference evidence="1 2" key="1">
    <citation type="submission" date="2017-02" db="EMBL/GenBank/DDBJ databases">
        <authorList>
            <person name="Peterson S.W."/>
        </authorList>
    </citation>
    <scope>NUCLEOTIDE SEQUENCE [LARGE SCALE GENOMIC DNA]</scope>
    <source>
        <strain evidence="1 2">DSM 18108</strain>
    </source>
</reference>
<name>A0A1T5PCB1_9BACT</name>
<protein>
    <submittedName>
        <fullName evidence="1">Uncharacterized protein</fullName>
    </submittedName>
</protein>
<proteinExistence type="predicted"/>
<dbReference type="EMBL" id="FUZZ01000006">
    <property type="protein sequence ID" value="SKD10306.1"/>
    <property type="molecule type" value="Genomic_DNA"/>
</dbReference>
<accession>A0A1T5PCB1</accession>
<evidence type="ECO:0000313" key="2">
    <source>
        <dbReference type="Proteomes" id="UP000190166"/>
    </source>
</evidence>
<dbReference type="Proteomes" id="UP000190166">
    <property type="component" value="Unassembled WGS sequence"/>
</dbReference>
<dbReference type="AlphaFoldDB" id="A0A1T5PCB1"/>
<dbReference type="STRING" id="393003.SAMN05660461_6213"/>
<organism evidence="1 2">
    <name type="scientific">Chitinophaga ginsengisegetis</name>
    <dbReference type="NCBI Taxonomy" id="393003"/>
    <lineage>
        <taxon>Bacteria</taxon>
        <taxon>Pseudomonadati</taxon>
        <taxon>Bacteroidota</taxon>
        <taxon>Chitinophagia</taxon>
        <taxon>Chitinophagales</taxon>
        <taxon>Chitinophagaceae</taxon>
        <taxon>Chitinophaga</taxon>
    </lineage>
</organism>
<keyword evidence="2" id="KW-1185">Reference proteome</keyword>
<dbReference type="RefSeq" id="WP_079473448.1">
    <property type="nucleotide sequence ID" value="NZ_FUZZ01000006.1"/>
</dbReference>
<sequence length="88" mass="10338">MAKQSKDTVKQEIQVLAIGNYKSYPDDYEVAPATVSQNIQSLAKGYWDSREYKEVERDERLGIHLEDYQHWTKEAYDAFMKSNQQSMN</sequence>
<evidence type="ECO:0000313" key="1">
    <source>
        <dbReference type="EMBL" id="SKD10306.1"/>
    </source>
</evidence>
<gene>
    <name evidence="1" type="ORF">SAMN05660461_6213</name>
</gene>